<evidence type="ECO:0000313" key="1">
    <source>
        <dbReference type="EMBL" id="GBB89064.1"/>
    </source>
</evidence>
<name>A0A2Z6QV13_9GLOM</name>
<dbReference type="STRING" id="94130.A0A2Z6QV13"/>
<gene>
    <name evidence="1" type="ORF">RclHR1_15710005</name>
</gene>
<dbReference type="EMBL" id="BEXD01000637">
    <property type="protein sequence ID" value="GBB89064.1"/>
    <property type="molecule type" value="Genomic_DNA"/>
</dbReference>
<proteinExistence type="predicted"/>
<dbReference type="AlphaFoldDB" id="A0A2Z6QV13"/>
<reference evidence="1 2" key="1">
    <citation type="submission" date="2017-11" db="EMBL/GenBank/DDBJ databases">
        <title>The genome of Rhizophagus clarus HR1 reveals common genetic basis of auxotrophy among arbuscular mycorrhizal fungi.</title>
        <authorList>
            <person name="Kobayashi Y."/>
        </authorList>
    </citation>
    <scope>NUCLEOTIDE SEQUENCE [LARGE SCALE GENOMIC DNA]</scope>
    <source>
        <strain evidence="1 2">HR1</strain>
    </source>
</reference>
<dbReference type="Proteomes" id="UP000247702">
    <property type="component" value="Unassembled WGS sequence"/>
</dbReference>
<protein>
    <submittedName>
        <fullName evidence="1">Uncharacterized protein</fullName>
    </submittedName>
</protein>
<comment type="caution">
    <text evidence="1">The sequence shown here is derived from an EMBL/GenBank/DDBJ whole genome shotgun (WGS) entry which is preliminary data.</text>
</comment>
<keyword evidence="2" id="KW-1185">Reference proteome</keyword>
<accession>A0A2Z6QV13</accession>
<evidence type="ECO:0000313" key="2">
    <source>
        <dbReference type="Proteomes" id="UP000247702"/>
    </source>
</evidence>
<sequence>MKGKIPKWFKKIKDEITLPNSRELKDKYKNNNMRRKELQTLIYDEHEPLGMHELIRWNDQQGNIIFGENKKKSKRKEYKRIGLHLITHPDSLIQYDDSPTLIKCKGCEKNIGKSKDQCLIYLENKHNSRIIKKRTEGGKIKPYETLRNIATKNEILRKYSEEEIENIAYNNKIETIDLIIKASEKVITNLKNNIIEKEFKIMDIMISVKKGKKHISEKGIKTYSFYVTWRIKDYYDDNDDIWNSTMKFLERKEQISRIWLKSIIIALILVKEKGTINLILDPIVARPINDFLNNRNERRRLDNEHYIELTKHNVAKKSQERAYKIKELPTYKILYERNTNGITTSICPRCEKEEENWEHIWICEANEKSLRDTIEDAIEIKLEKLKKEEKIDEIKIIEDILCAFTEILYEYSLILTRKTREWEMLRGIYNFRYNLITKKKEEQLIIKIYGKKYMTT</sequence>
<organism evidence="1 2">
    <name type="scientific">Rhizophagus clarus</name>
    <dbReference type="NCBI Taxonomy" id="94130"/>
    <lineage>
        <taxon>Eukaryota</taxon>
        <taxon>Fungi</taxon>
        <taxon>Fungi incertae sedis</taxon>
        <taxon>Mucoromycota</taxon>
        <taxon>Glomeromycotina</taxon>
        <taxon>Glomeromycetes</taxon>
        <taxon>Glomerales</taxon>
        <taxon>Glomeraceae</taxon>
        <taxon>Rhizophagus</taxon>
    </lineage>
</organism>